<reference evidence="2" key="1">
    <citation type="submission" date="2023-07" db="EMBL/GenBank/DDBJ databases">
        <title>A chromosome-level genome assembly of Lolium multiflorum.</title>
        <authorList>
            <person name="Chen Y."/>
            <person name="Copetti D."/>
            <person name="Kolliker R."/>
            <person name="Studer B."/>
        </authorList>
    </citation>
    <scope>NUCLEOTIDE SEQUENCE</scope>
    <source>
        <strain evidence="2">02402/16</strain>
        <tissue evidence="2">Leaf</tissue>
    </source>
</reference>
<keyword evidence="3" id="KW-1185">Reference proteome</keyword>
<dbReference type="AlphaFoldDB" id="A0AAD8S1K5"/>
<evidence type="ECO:0000313" key="2">
    <source>
        <dbReference type="EMBL" id="KAK1643268.1"/>
    </source>
</evidence>
<sequence>MFDTRLPPGVTVLSPFAEDSSLTKVGVERSAVASSSKVLCKIMRSSWADSVANAEESAPTTVAAPAPIANHQNSRPTRSSYVPPHLRGRSPDSLAPAPAPAGIQPSGHVPPTGGYAAAVGGTRWAAPPGAVSSGVGVTHQSGGGGGRGGGGGAAWNSRPFLLWPQMLTSRVRPTQASTLMPMRTFLWRQVAMMCLHRLTPLQRLIWAML</sequence>
<protein>
    <submittedName>
        <fullName evidence="2">Uncharacterized protein</fullName>
    </submittedName>
</protein>
<accession>A0AAD8S1K5</accession>
<feature type="compositionally biased region" description="Polar residues" evidence="1">
    <location>
        <begin position="70"/>
        <end position="80"/>
    </location>
</feature>
<feature type="region of interest" description="Disordered" evidence="1">
    <location>
        <begin position="58"/>
        <end position="115"/>
    </location>
</feature>
<dbReference type="EMBL" id="JAUUTY010000004">
    <property type="protein sequence ID" value="KAK1643268.1"/>
    <property type="molecule type" value="Genomic_DNA"/>
</dbReference>
<dbReference type="Proteomes" id="UP001231189">
    <property type="component" value="Unassembled WGS sequence"/>
</dbReference>
<gene>
    <name evidence="2" type="ORF">QYE76_061073</name>
</gene>
<organism evidence="2 3">
    <name type="scientific">Lolium multiflorum</name>
    <name type="common">Italian ryegrass</name>
    <name type="synonym">Lolium perenne subsp. multiflorum</name>
    <dbReference type="NCBI Taxonomy" id="4521"/>
    <lineage>
        <taxon>Eukaryota</taxon>
        <taxon>Viridiplantae</taxon>
        <taxon>Streptophyta</taxon>
        <taxon>Embryophyta</taxon>
        <taxon>Tracheophyta</taxon>
        <taxon>Spermatophyta</taxon>
        <taxon>Magnoliopsida</taxon>
        <taxon>Liliopsida</taxon>
        <taxon>Poales</taxon>
        <taxon>Poaceae</taxon>
        <taxon>BOP clade</taxon>
        <taxon>Pooideae</taxon>
        <taxon>Poodae</taxon>
        <taxon>Poeae</taxon>
        <taxon>Poeae Chloroplast Group 2 (Poeae type)</taxon>
        <taxon>Loliodinae</taxon>
        <taxon>Loliinae</taxon>
        <taxon>Lolium</taxon>
    </lineage>
</organism>
<proteinExistence type="predicted"/>
<comment type="caution">
    <text evidence="2">The sequence shown here is derived from an EMBL/GenBank/DDBJ whole genome shotgun (WGS) entry which is preliminary data.</text>
</comment>
<name>A0AAD8S1K5_LOLMU</name>
<evidence type="ECO:0000256" key="1">
    <source>
        <dbReference type="SAM" id="MobiDB-lite"/>
    </source>
</evidence>
<feature type="compositionally biased region" description="Gly residues" evidence="1">
    <location>
        <begin position="141"/>
        <end position="151"/>
    </location>
</feature>
<feature type="region of interest" description="Disordered" evidence="1">
    <location>
        <begin position="130"/>
        <end position="151"/>
    </location>
</feature>
<feature type="compositionally biased region" description="Low complexity" evidence="1">
    <location>
        <begin position="58"/>
        <end position="69"/>
    </location>
</feature>
<evidence type="ECO:0000313" key="3">
    <source>
        <dbReference type="Proteomes" id="UP001231189"/>
    </source>
</evidence>
<feature type="compositionally biased region" description="Low complexity" evidence="1">
    <location>
        <begin position="131"/>
        <end position="140"/>
    </location>
</feature>